<feature type="domain" description="Alpha/beta hydrolase fold-3" evidence="2">
    <location>
        <begin position="82"/>
        <end position="285"/>
    </location>
</feature>
<keyword evidence="4" id="KW-1185">Reference proteome</keyword>
<dbReference type="RefSeq" id="WP_057942669.1">
    <property type="nucleotide sequence ID" value="NZ_CP011131.1"/>
</dbReference>
<dbReference type="InterPro" id="IPR013094">
    <property type="entry name" value="AB_hydrolase_3"/>
</dbReference>
<dbReference type="PANTHER" id="PTHR48081">
    <property type="entry name" value="AB HYDROLASE SUPERFAMILY PROTEIN C4A8.06C"/>
    <property type="match status" value="1"/>
</dbReference>
<dbReference type="Proteomes" id="UP000829194">
    <property type="component" value="Chromosome"/>
</dbReference>
<evidence type="ECO:0000313" key="4">
    <source>
        <dbReference type="Proteomes" id="UP000829194"/>
    </source>
</evidence>
<protein>
    <submittedName>
        <fullName evidence="3">Alpha/beta hydrolase</fullName>
    </submittedName>
</protein>
<name>A0ABY3XIR2_9GAMM</name>
<dbReference type="PROSITE" id="PS00122">
    <property type="entry name" value="CARBOXYLESTERASE_B_1"/>
    <property type="match status" value="1"/>
</dbReference>
<dbReference type="InterPro" id="IPR029058">
    <property type="entry name" value="AB_hydrolase_fold"/>
</dbReference>
<dbReference type="EMBL" id="CP093547">
    <property type="protein sequence ID" value="UNP31545.1"/>
    <property type="molecule type" value="Genomic_DNA"/>
</dbReference>
<dbReference type="InterPro" id="IPR019826">
    <property type="entry name" value="Carboxylesterase_B_AS"/>
</dbReference>
<reference evidence="3 4" key="1">
    <citation type="submission" date="2022-03" db="EMBL/GenBank/DDBJ databases">
        <title>Complete genome sequence of Lysobacter capsici VKM B-2533 and Lysobacter gummosus 10.1.1, promising sources of lytic agents.</title>
        <authorList>
            <person name="Tarlachkov S.V."/>
            <person name="Kudryakova I.V."/>
            <person name="Afoshin A.S."/>
            <person name="Leontyevskaya E.A."/>
            <person name="Leontyevskaya N.V."/>
        </authorList>
    </citation>
    <scope>NUCLEOTIDE SEQUENCE [LARGE SCALE GENOMIC DNA]</scope>
    <source>
        <strain evidence="3 4">10.1.1</strain>
    </source>
</reference>
<dbReference type="Pfam" id="PF07859">
    <property type="entry name" value="Abhydrolase_3"/>
    <property type="match status" value="1"/>
</dbReference>
<organism evidence="3 4">
    <name type="scientific">Lysobacter gummosus</name>
    <dbReference type="NCBI Taxonomy" id="262324"/>
    <lineage>
        <taxon>Bacteria</taxon>
        <taxon>Pseudomonadati</taxon>
        <taxon>Pseudomonadota</taxon>
        <taxon>Gammaproteobacteria</taxon>
        <taxon>Lysobacterales</taxon>
        <taxon>Lysobacteraceae</taxon>
        <taxon>Lysobacter</taxon>
    </lineage>
</organism>
<proteinExistence type="predicted"/>
<accession>A0ABY3XIR2</accession>
<dbReference type="Gene3D" id="3.40.50.1820">
    <property type="entry name" value="alpha/beta hydrolase"/>
    <property type="match status" value="1"/>
</dbReference>
<evidence type="ECO:0000313" key="3">
    <source>
        <dbReference type="EMBL" id="UNP31545.1"/>
    </source>
</evidence>
<sequence>MPLHPQARAMIEAYSPDPDLDYRHLDAAQLRASFAIPEPAAPPRADVLIETLRAPGPAGPVALRLYRPIAAPGDASALPITVYLHGGGFVLGSPDTTDGLCRSLAAWARTLVVSVDYRLAPEAPFPAGLDDAYATLCWVARHAGEFGGDGERIAIAGDSSGGNFAAALAQRARSDGPGLRHQLLLYPVLDAACAHPSYREFAEGYFLSAPMMQWYWRQYLGGADPADPRVSPLRAADLRGLPPATVFSAEYDVLRDEAEAYAQALIAAGVPVNSRRWDGQIHGFLLQQGRVDAADTALAQAAAALRAAFA</sequence>
<keyword evidence="1 3" id="KW-0378">Hydrolase</keyword>
<dbReference type="GO" id="GO:0016787">
    <property type="term" value="F:hydrolase activity"/>
    <property type="evidence" value="ECO:0007669"/>
    <property type="project" value="UniProtKB-KW"/>
</dbReference>
<dbReference type="InterPro" id="IPR050300">
    <property type="entry name" value="GDXG_lipolytic_enzyme"/>
</dbReference>
<dbReference type="PANTHER" id="PTHR48081:SF8">
    <property type="entry name" value="ALPHA_BETA HYDROLASE FOLD-3 DOMAIN-CONTAINING PROTEIN-RELATED"/>
    <property type="match status" value="1"/>
</dbReference>
<gene>
    <name evidence="3" type="ORF">MOV92_09980</name>
</gene>
<evidence type="ECO:0000256" key="1">
    <source>
        <dbReference type="ARBA" id="ARBA00022801"/>
    </source>
</evidence>
<evidence type="ECO:0000259" key="2">
    <source>
        <dbReference type="Pfam" id="PF07859"/>
    </source>
</evidence>
<dbReference type="SUPFAM" id="SSF53474">
    <property type="entry name" value="alpha/beta-Hydrolases"/>
    <property type="match status" value="1"/>
</dbReference>